<protein>
    <submittedName>
        <fullName evidence="2">Uncharacterized protein</fullName>
    </submittedName>
</protein>
<evidence type="ECO:0000256" key="1">
    <source>
        <dbReference type="SAM" id="MobiDB-lite"/>
    </source>
</evidence>
<feature type="region of interest" description="Disordered" evidence="1">
    <location>
        <begin position="52"/>
        <end position="81"/>
    </location>
</feature>
<evidence type="ECO:0000313" key="2">
    <source>
        <dbReference type="EMBL" id="AWW10956.1"/>
    </source>
</evidence>
<accession>A0A2Z4H854</accession>
<name>A0A2Z4H854_HHV1</name>
<proteinExistence type="predicted"/>
<organismHost>
    <name type="scientific">Homo sapiens</name>
    <name type="common">Human</name>
    <dbReference type="NCBI Taxonomy" id="9606"/>
</organismHost>
<organism evidence="2">
    <name type="scientific">Human herpesvirus 1</name>
    <name type="common">HHV-1</name>
    <name type="synonym">Human herpes simplex virus 1</name>
    <dbReference type="NCBI Taxonomy" id="10298"/>
    <lineage>
        <taxon>Viruses</taxon>
        <taxon>Duplodnaviria</taxon>
        <taxon>Heunggongvirae</taxon>
        <taxon>Peploviricota</taxon>
        <taxon>Herviviricetes</taxon>
        <taxon>Herpesvirales</taxon>
        <taxon>Orthoherpesviridae</taxon>
        <taxon>Alphaherpesvirinae</taxon>
        <taxon>Simplexvirus</taxon>
        <taxon>Simplexvirus humanalpha1</taxon>
    </lineage>
</organism>
<sequence>MKKPLKQHRHAGVLDAQVRVARDLGPVVHKPQYILDGKRLVGPVMAMKLKGAPGGEAGGRVGARLPVPAPQRRWDDKPNSLNETLEGVTWVAGVGLAQSRHGARDGSVRARVNPPKGSRAVPPNSARVSPAESGAGPGTG</sequence>
<feature type="compositionally biased region" description="Gly residues" evidence="1">
    <location>
        <begin position="52"/>
        <end position="61"/>
    </location>
</feature>
<reference evidence="2" key="1">
    <citation type="journal article" date="2018" name="MSphere">
        <title>Ultrasensitive Capture of Human Herpes Simplex Virus Genomes Directly from Clinical Samples Reveals Extraordinarily Limited Evolution in Cell Culture.</title>
        <authorList>
            <person name="Greninger A.L."/>
            <person name="Roychoudhury P."/>
            <person name="Xie H."/>
            <person name="Casto A."/>
            <person name="Cent A."/>
            <person name="Pepper G."/>
            <person name="Koelle D.M."/>
            <person name="Huang M.L."/>
            <person name="Wald A."/>
            <person name="Johnston C."/>
            <person name="Jerome K.R."/>
        </authorList>
    </citation>
    <scope>NUCLEOTIDE SEQUENCE</scope>
    <source>
        <strain evidence="2">2003-15756</strain>
    </source>
</reference>
<dbReference type="EMBL" id="MG999872">
    <property type="protein sequence ID" value="AWW10956.1"/>
    <property type="molecule type" value="Genomic_DNA"/>
</dbReference>
<feature type="region of interest" description="Disordered" evidence="1">
    <location>
        <begin position="98"/>
        <end position="140"/>
    </location>
</feature>